<evidence type="ECO:0000313" key="1">
    <source>
        <dbReference type="EMBL" id="QHT04745.1"/>
    </source>
</evidence>
<protein>
    <submittedName>
        <fullName evidence="1">Uncharacterized protein</fullName>
    </submittedName>
</protein>
<dbReference type="EMBL" id="MN739437">
    <property type="protein sequence ID" value="QHT04745.1"/>
    <property type="molecule type" value="Genomic_DNA"/>
</dbReference>
<reference evidence="1" key="1">
    <citation type="journal article" date="2020" name="Nature">
        <title>Giant virus diversity and host interactions through global metagenomics.</title>
        <authorList>
            <person name="Schulz F."/>
            <person name="Roux S."/>
            <person name="Paez-Espino D."/>
            <person name="Jungbluth S."/>
            <person name="Walsh D.A."/>
            <person name="Denef V.J."/>
            <person name="McMahon K.D."/>
            <person name="Konstantinidis K.T."/>
            <person name="Eloe-Fadrosh E.A."/>
            <person name="Kyrpides N.C."/>
            <person name="Woyke T."/>
        </authorList>
    </citation>
    <scope>NUCLEOTIDE SEQUENCE</scope>
    <source>
        <strain evidence="1">GVMAG-M-3300021343-4</strain>
    </source>
</reference>
<accession>A0A6C0CMM7</accession>
<sequence>MDTYFADFFAKLTAPTRTRVDRVTTHTHTHTHVMCASFLNPEKIEYVCVVCGESF</sequence>
<name>A0A6C0CMM7_9ZZZZ</name>
<proteinExistence type="predicted"/>
<dbReference type="AlphaFoldDB" id="A0A6C0CMM7"/>
<organism evidence="1">
    <name type="scientific">viral metagenome</name>
    <dbReference type="NCBI Taxonomy" id="1070528"/>
    <lineage>
        <taxon>unclassified sequences</taxon>
        <taxon>metagenomes</taxon>
        <taxon>organismal metagenomes</taxon>
    </lineage>
</organism>